<protein>
    <submittedName>
        <fullName evidence="2">AtpZ/AtpI family protein</fullName>
    </submittedName>
</protein>
<dbReference type="InterPro" id="IPR032820">
    <property type="entry name" value="ATPase_put"/>
</dbReference>
<gene>
    <name evidence="2" type="ORF">ACFOWM_13365</name>
</gene>
<reference evidence="3" key="1">
    <citation type="journal article" date="2019" name="Int. J. Syst. Evol. Microbiol.">
        <title>The Global Catalogue of Microorganisms (GCM) 10K type strain sequencing project: providing services to taxonomists for standard genome sequencing and annotation.</title>
        <authorList>
            <consortium name="The Broad Institute Genomics Platform"/>
            <consortium name="The Broad Institute Genome Sequencing Center for Infectious Disease"/>
            <person name="Wu L."/>
            <person name="Ma J."/>
        </authorList>
    </citation>
    <scope>NUCLEOTIDE SEQUENCE [LARGE SCALE GENOMIC DNA]</scope>
    <source>
        <strain evidence="3">CECT 8289</strain>
    </source>
</reference>
<organism evidence="2 3">
    <name type="scientific">Ferruginibacter yonginensis</name>
    <dbReference type="NCBI Taxonomy" id="1310416"/>
    <lineage>
        <taxon>Bacteria</taxon>
        <taxon>Pseudomonadati</taxon>
        <taxon>Bacteroidota</taxon>
        <taxon>Chitinophagia</taxon>
        <taxon>Chitinophagales</taxon>
        <taxon>Chitinophagaceae</taxon>
        <taxon>Ferruginibacter</taxon>
    </lineage>
</organism>
<proteinExistence type="predicted"/>
<evidence type="ECO:0000313" key="3">
    <source>
        <dbReference type="Proteomes" id="UP001595907"/>
    </source>
</evidence>
<keyword evidence="3" id="KW-1185">Reference proteome</keyword>
<feature type="transmembrane region" description="Helical" evidence="1">
    <location>
        <begin position="44"/>
        <end position="62"/>
    </location>
</feature>
<keyword evidence="1" id="KW-1133">Transmembrane helix</keyword>
<dbReference type="Pfam" id="PF09527">
    <property type="entry name" value="ATPase_gene1"/>
    <property type="match status" value="1"/>
</dbReference>
<sequence length="71" mass="8076">MPIKNNNQLLWQYAGFATQLILTLGLAIYGGMKLDKWLQLTTPIATWVLPLLVIIIFIYKAIKDTATKNKK</sequence>
<comment type="caution">
    <text evidence="2">The sequence shown here is derived from an EMBL/GenBank/DDBJ whole genome shotgun (WGS) entry which is preliminary data.</text>
</comment>
<keyword evidence="1" id="KW-0812">Transmembrane</keyword>
<dbReference type="EMBL" id="JBHSCZ010000005">
    <property type="protein sequence ID" value="MFC4263877.1"/>
    <property type="molecule type" value="Genomic_DNA"/>
</dbReference>
<dbReference type="Proteomes" id="UP001595907">
    <property type="component" value="Unassembled WGS sequence"/>
</dbReference>
<evidence type="ECO:0000256" key="1">
    <source>
        <dbReference type="SAM" id="Phobius"/>
    </source>
</evidence>
<keyword evidence="1" id="KW-0472">Membrane</keyword>
<accession>A0ABV8QUM0</accession>
<dbReference type="RefSeq" id="WP_379710988.1">
    <property type="nucleotide sequence ID" value="NZ_JBHSCZ010000005.1"/>
</dbReference>
<evidence type="ECO:0000313" key="2">
    <source>
        <dbReference type="EMBL" id="MFC4263877.1"/>
    </source>
</evidence>
<feature type="transmembrane region" description="Helical" evidence="1">
    <location>
        <begin position="12"/>
        <end position="32"/>
    </location>
</feature>
<name>A0ABV8QUM0_9BACT</name>